<dbReference type="OrthoDB" id="3424744at2"/>
<feature type="transmembrane region" description="Helical" evidence="3">
    <location>
        <begin position="110"/>
        <end position="131"/>
    </location>
</feature>
<keyword evidence="5" id="KW-0863">Zinc-finger</keyword>
<feature type="transmembrane region" description="Helical" evidence="3">
    <location>
        <begin position="151"/>
        <end position="174"/>
    </location>
</feature>
<dbReference type="Proteomes" id="UP000199137">
    <property type="component" value="Unassembled WGS sequence"/>
</dbReference>
<proteinExistence type="predicted"/>
<dbReference type="RefSeq" id="WP_093573378.1">
    <property type="nucleotide sequence ID" value="NZ_FOWC01000002.1"/>
</dbReference>
<keyword evidence="1" id="KW-0805">Transcription regulation</keyword>
<keyword evidence="5" id="KW-0479">Metal-binding</keyword>
<protein>
    <submittedName>
        <fullName evidence="5">Putative zinc-finger</fullName>
    </submittedName>
</protein>
<dbReference type="Gene3D" id="1.10.10.1320">
    <property type="entry name" value="Anti-sigma factor, zinc-finger domain"/>
    <property type="match status" value="1"/>
</dbReference>
<dbReference type="InterPro" id="IPR041916">
    <property type="entry name" value="Anti_sigma_zinc_sf"/>
</dbReference>
<reference evidence="5 6" key="1">
    <citation type="submission" date="2016-10" db="EMBL/GenBank/DDBJ databases">
        <authorList>
            <person name="de Groot N.N."/>
        </authorList>
    </citation>
    <scope>NUCLEOTIDE SEQUENCE [LARGE SCALE GENOMIC DNA]</scope>
    <source>
        <strain evidence="5 6">DSM 44637</strain>
    </source>
</reference>
<sequence length="262" mass="27743">MNHVSDRMLAGYVAGRELPGDETWAIEGHLEKCAQCRARLAGSSTAEVAGLLDTVWAGLEPDLAQAPQPMPRRAAAWLHCWATPVMVPWLLMVLVVGALSVYLDRSLHEGLSFVQLLSPVLPVFGVAAAWTRGLDPSYELTAATPRAGLELILRRTTAVVLPVLAVLLAAGWLVGARMGFGLLPCLAFTTGTLALGTFIGVAWAASILVGLWLGALVVPSVAFGGSVLLENVAWPGWLAAAVVATVFVVLRRNTFTQLAAHH</sequence>
<evidence type="ECO:0000313" key="5">
    <source>
        <dbReference type="EMBL" id="SFO71828.1"/>
    </source>
</evidence>
<keyword evidence="3" id="KW-1133">Transmembrane helix</keyword>
<dbReference type="GO" id="GO:0008270">
    <property type="term" value="F:zinc ion binding"/>
    <property type="evidence" value="ECO:0007669"/>
    <property type="project" value="UniProtKB-KW"/>
</dbReference>
<accession>A0A1I5JG58</accession>
<evidence type="ECO:0000256" key="3">
    <source>
        <dbReference type="SAM" id="Phobius"/>
    </source>
</evidence>
<dbReference type="STRING" id="112413.SAMN05421854_1021120"/>
<evidence type="ECO:0000313" key="6">
    <source>
        <dbReference type="Proteomes" id="UP000199137"/>
    </source>
</evidence>
<dbReference type="EMBL" id="FOWC01000002">
    <property type="protein sequence ID" value="SFO71828.1"/>
    <property type="molecule type" value="Genomic_DNA"/>
</dbReference>
<evidence type="ECO:0000256" key="1">
    <source>
        <dbReference type="ARBA" id="ARBA00023015"/>
    </source>
</evidence>
<dbReference type="InterPro" id="IPR027383">
    <property type="entry name" value="Znf_put"/>
</dbReference>
<feature type="transmembrane region" description="Helical" evidence="3">
    <location>
        <begin position="232"/>
        <end position="250"/>
    </location>
</feature>
<evidence type="ECO:0000259" key="4">
    <source>
        <dbReference type="Pfam" id="PF13490"/>
    </source>
</evidence>
<keyword evidence="5" id="KW-0862">Zinc</keyword>
<gene>
    <name evidence="5" type="ORF">SAMN05421854_1021120</name>
</gene>
<dbReference type="AlphaFoldDB" id="A0A1I5JG58"/>
<organism evidence="5 6">
    <name type="scientific">Amycolatopsis rubida</name>
    <dbReference type="NCBI Taxonomy" id="112413"/>
    <lineage>
        <taxon>Bacteria</taxon>
        <taxon>Bacillati</taxon>
        <taxon>Actinomycetota</taxon>
        <taxon>Actinomycetes</taxon>
        <taxon>Pseudonocardiales</taxon>
        <taxon>Pseudonocardiaceae</taxon>
        <taxon>Amycolatopsis</taxon>
    </lineage>
</organism>
<dbReference type="Pfam" id="PF13490">
    <property type="entry name" value="zf-HC2"/>
    <property type="match status" value="1"/>
</dbReference>
<feature type="domain" description="Putative zinc-finger" evidence="4">
    <location>
        <begin position="7"/>
        <end position="37"/>
    </location>
</feature>
<name>A0A1I5JG58_9PSEU</name>
<keyword evidence="2" id="KW-0804">Transcription</keyword>
<keyword evidence="3" id="KW-0472">Membrane</keyword>
<feature type="transmembrane region" description="Helical" evidence="3">
    <location>
        <begin position="186"/>
        <end position="212"/>
    </location>
</feature>
<feature type="transmembrane region" description="Helical" evidence="3">
    <location>
        <begin position="76"/>
        <end position="103"/>
    </location>
</feature>
<keyword evidence="3" id="KW-0812">Transmembrane</keyword>
<evidence type="ECO:0000256" key="2">
    <source>
        <dbReference type="ARBA" id="ARBA00023163"/>
    </source>
</evidence>